<dbReference type="CDD" id="cd19856">
    <property type="entry name" value="DSRM_Kanadaptin"/>
    <property type="match status" value="1"/>
</dbReference>
<dbReference type="PROSITE" id="PS50006">
    <property type="entry name" value="FHA_DOMAIN"/>
    <property type="match status" value="1"/>
</dbReference>
<dbReference type="CDD" id="cd22677">
    <property type="entry name" value="FHA_Kanadaptin"/>
    <property type="match status" value="1"/>
</dbReference>
<dbReference type="Pfam" id="PF00498">
    <property type="entry name" value="FHA"/>
    <property type="match status" value="1"/>
</dbReference>
<evidence type="ECO:0000256" key="1">
    <source>
        <dbReference type="PROSITE-ProRule" id="PRU00266"/>
    </source>
</evidence>
<dbReference type="InterPro" id="IPR000253">
    <property type="entry name" value="FHA_dom"/>
</dbReference>
<dbReference type="InterPro" id="IPR050923">
    <property type="entry name" value="Cell_Proc_Reg/RNA_Proc"/>
</dbReference>
<keyword evidence="2" id="KW-0175">Coiled coil</keyword>
<dbReference type="AlphaFoldDB" id="A0A7I4YFQ6"/>
<dbReference type="Gene3D" id="3.30.160.20">
    <property type="match status" value="1"/>
</dbReference>
<name>A0A7I4YFQ6_HAECO</name>
<dbReference type="SMART" id="SM00240">
    <property type="entry name" value="FHA"/>
    <property type="match status" value="1"/>
</dbReference>
<dbReference type="OrthoDB" id="433755at2759"/>
<dbReference type="OMA" id="QGPNDSQ"/>
<feature type="compositionally biased region" description="Basic and acidic residues" evidence="3">
    <location>
        <begin position="704"/>
        <end position="714"/>
    </location>
</feature>
<dbReference type="PANTHER" id="PTHR23308">
    <property type="entry name" value="NUCLEAR INHIBITOR OF PROTEIN PHOSPHATASE-1"/>
    <property type="match status" value="1"/>
</dbReference>
<feature type="region of interest" description="Disordered" evidence="3">
    <location>
        <begin position="530"/>
        <end position="591"/>
    </location>
</feature>
<feature type="compositionally biased region" description="Basic and acidic residues" evidence="3">
    <location>
        <begin position="682"/>
        <end position="695"/>
    </location>
</feature>
<dbReference type="PROSITE" id="PS50137">
    <property type="entry name" value="DS_RBD"/>
    <property type="match status" value="1"/>
</dbReference>
<feature type="compositionally biased region" description="Basic and acidic residues" evidence="3">
    <location>
        <begin position="781"/>
        <end position="791"/>
    </location>
</feature>
<feature type="compositionally biased region" description="Low complexity" evidence="3">
    <location>
        <begin position="741"/>
        <end position="754"/>
    </location>
</feature>
<proteinExistence type="predicted"/>
<evidence type="ECO:0000313" key="6">
    <source>
        <dbReference type="Proteomes" id="UP000025227"/>
    </source>
</evidence>
<dbReference type="SUPFAM" id="SSF49879">
    <property type="entry name" value="SMAD/FHA domain"/>
    <property type="match status" value="1"/>
</dbReference>
<dbReference type="WBParaSite" id="HCON_00087690-00001">
    <property type="protein sequence ID" value="HCON_00087690-00001"/>
    <property type="gene ID" value="HCON_00087690"/>
</dbReference>
<keyword evidence="1" id="KW-0694">RNA-binding</keyword>
<dbReference type="GO" id="GO:0003723">
    <property type="term" value="F:RNA binding"/>
    <property type="evidence" value="ECO:0007669"/>
    <property type="project" value="UniProtKB-UniRule"/>
</dbReference>
<dbReference type="InterPro" id="IPR014720">
    <property type="entry name" value="dsRBD_dom"/>
</dbReference>
<keyword evidence="6" id="KW-1185">Reference proteome</keyword>
<evidence type="ECO:0000259" key="5">
    <source>
        <dbReference type="PROSITE" id="PS50137"/>
    </source>
</evidence>
<dbReference type="InterPro" id="IPR008984">
    <property type="entry name" value="SMAD_FHA_dom_sf"/>
</dbReference>
<accession>A0A7I4YFQ6</accession>
<evidence type="ECO:0000256" key="3">
    <source>
        <dbReference type="SAM" id="MobiDB-lite"/>
    </source>
</evidence>
<protein>
    <submittedName>
        <fullName evidence="7">Kanadaptin</fullName>
    </submittedName>
</protein>
<sequence length="857" mass="95632">MMEADSTVPFKAPSLPPPKPHVSVEECVSHVKTEAGDKVPAAYMPDESSHPSSETEKKMSIVHPELHYSPPPWASVPEPGQGYKLEVVKNGTIVDCFDLDVRKHNTFVVIGRLPNCDVVLDHPSISRYHCILQYGEDPMDRKGKGWHIYDMGSTHGSKANKKKVPPKQYMRIMVGFVLQFGGSTRLLSLLGPSTDCEAEWECSPTEMREKMHKKILESKLEMAARKELEAEKAKEAESSEGIDWGMGYDEDYTPGVEIEMDGHLMEDREQYYQADPKKALAKFFEREGFEMKFQLSEQGSGHTHKWLCTIELPIEINGVDRTYTAQAIVSTSKKDAQVQCALEACRILDSHGVLRSSVSKARTKRNELEENDFYDEDDDEYLDRTGQIERQREKRMMWAKNKTGEKTEKKSTYESLCKELEETRENIAKLKEKLDELHAAHTSANTGDSLDDYCRQLNEGHGVLPDMKAKTETSQLRQKLVALTHDAQRLEKLVKIAKPVALPELKVAGANTSGVDKQAFLRKMMMVGRKKTSETKPLGEQERTTMQGPAGLPSSSEPFKPEVEADDEADKEMTAETTSSMTVDAKEEQPAQQKEKSFTLICILPRETSQLRQKLVALTHDAQRLEKLVKIAKPVALPELKVAGANTSGVDKQAFLRKMMMVGRKKTSETKPLVKTSSTTADAKEEQPVQQKEVEVNPASVASRTDEQVSEKLSTESSQSSTSTQSVHPASVASRADVQISETLSTESSQSSTSNKRPSLEEAAKPQPATRVSDDMAEESASERKVEKRSLSGEGENSNEATKKKRRVRVRANRTSVECGDDYGTGIDDDRYATWLPPDDQSGDGKTALNAKFEGRY</sequence>
<feature type="coiled-coil region" evidence="2">
    <location>
        <begin position="406"/>
        <end position="440"/>
    </location>
</feature>
<dbReference type="Gene3D" id="2.60.200.20">
    <property type="match status" value="1"/>
</dbReference>
<evidence type="ECO:0000259" key="4">
    <source>
        <dbReference type="PROSITE" id="PS50006"/>
    </source>
</evidence>
<dbReference type="SMART" id="SM00358">
    <property type="entry name" value="DSRM"/>
    <property type="match status" value="1"/>
</dbReference>
<feature type="compositionally biased region" description="Basic and acidic residues" evidence="3">
    <location>
        <begin position="531"/>
        <end position="543"/>
    </location>
</feature>
<evidence type="ECO:0000256" key="2">
    <source>
        <dbReference type="SAM" id="Coils"/>
    </source>
</evidence>
<feature type="domain" description="DRBM" evidence="5">
    <location>
        <begin position="275"/>
        <end position="350"/>
    </location>
</feature>
<feature type="region of interest" description="Disordered" evidence="3">
    <location>
        <begin position="1"/>
        <end position="24"/>
    </location>
</feature>
<reference evidence="7" key="1">
    <citation type="submission" date="2020-12" db="UniProtKB">
        <authorList>
            <consortium name="WormBaseParasite"/>
        </authorList>
    </citation>
    <scope>IDENTIFICATION</scope>
    <source>
        <strain evidence="7">MHco3</strain>
    </source>
</reference>
<dbReference type="SUPFAM" id="SSF54768">
    <property type="entry name" value="dsRNA-binding domain-like"/>
    <property type="match status" value="1"/>
</dbReference>
<feature type="region of interest" description="Disordered" evidence="3">
    <location>
        <begin position="663"/>
        <end position="857"/>
    </location>
</feature>
<feature type="compositionally biased region" description="Low complexity" evidence="3">
    <location>
        <begin position="715"/>
        <end position="726"/>
    </location>
</feature>
<feature type="compositionally biased region" description="Basic residues" evidence="3">
    <location>
        <begin position="803"/>
        <end position="812"/>
    </location>
</feature>
<dbReference type="Proteomes" id="UP000025227">
    <property type="component" value="Unplaced"/>
</dbReference>
<dbReference type="Pfam" id="PF00035">
    <property type="entry name" value="dsrm"/>
    <property type="match status" value="1"/>
</dbReference>
<evidence type="ECO:0000313" key="7">
    <source>
        <dbReference type="WBParaSite" id="HCON_00087690-00001"/>
    </source>
</evidence>
<organism evidence="6 7">
    <name type="scientific">Haemonchus contortus</name>
    <name type="common">Barber pole worm</name>
    <dbReference type="NCBI Taxonomy" id="6289"/>
    <lineage>
        <taxon>Eukaryota</taxon>
        <taxon>Metazoa</taxon>
        <taxon>Ecdysozoa</taxon>
        <taxon>Nematoda</taxon>
        <taxon>Chromadorea</taxon>
        <taxon>Rhabditida</taxon>
        <taxon>Rhabditina</taxon>
        <taxon>Rhabditomorpha</taxon>
        <taxon>Strongyloidea</taxon>
        <taxon>Trichostrongylidae</taxon>
        <taxon>Haemonchus</taxon>
    </lineage>
</organism>
<feature type="domain" description="FHA" evidence="4">
    <location>
        <begin position="108"/>
        <end position="164"/>
    </location>
</feature>